<dbReference type="Proteomes" id="UP000254461">
    <property type="component" value="Unassembled WGS sequence"/>
</dbReference>
<dbReference type="GO" id="GO:0015234">
    <property type="term" value="F:thiamine transmembrane transporter activity"/>
    <property type="evidence" value="ECO:0007669"/>
    <property type="project" value="InterPro"/>
</dbReference>
<dbReference type="RefSeq" id="WP_042670443.1">
    <property type="nucleotide sequence ID" value="NZ_UHFF01000002.1"/>
</dbReference>
<dbReference type="Pfam" id="PF09515">
    <property type="entry name" value="Thia_YuaJ"/>
    <property type="match status" value="1"/>
</dbReference>
<evidence type="ECO:0000313" key="3">
    <source>
        <dbReference type="Proteomes" id="UP000254461"/>
    </source>
</evidence>
<gene>
    <name evidence="2" type="primary">thiT</name>
    <name evidence="2" type="ORF">NCTC12092_00705</name>
</gene>
<keyword evidence="1" id="KW-1133">Transmembrane helix</keyword>
<feature type="transmembrane region" description="Helical" evidence="1">
    <location>
        <begin position="7"/>
        <end position="26"/>
    </location>
</feature>
<dbReference type="NCBIfam" id="TIGR02357">
    <property type="entry name" value="ECF_ThiT_YuaJ"/>
    <property type="match status" value="1"/>
</dbReference>
<organism evidence="2 3">
    <name type="scientific">Streptococcus equi subsp. equi</name>
    <dbReference type="NCBI Taxonomy" id="148942"/>
    <lineage>
        <taxon>Bacteria</taxon>
        <taxon>Bacillati</taxon>
        <taxon>Bacillota</taxon>
        <taxon>Bacilli</taxon>
        <taxon>Lactobacillales</taxon>
        <taxon>Streptococcaceae</taxon>
        <taxon>Streptococcus</taxon>
    </lineage>
</organism>
<feature type="transmembrane region" description="Helical" evidence="1">
    <location>
        <begin position="54"/>
        <end position="74"/>
    </location>
</feature>
<name>A0A380JP75_9STRE</name>
<sequence length="187" mass="20413">MSNKTTVTVLIEAAIFAALAMALSFIPDFAGWFSPSYGAIPLVLFSLRRGLRYGLLTGLIWGLLHFVLAKIYYLSLSQVIIEYILAFTSMGLAGLFSKPLTNSLGTNKRSFSLLIASAAAFLAIGVRYIWHFIAGVIFWGSYAPKGTSAIWYSFTVNGTAGLLTFIVTLIALLIILPTQPQFFKPSK</sequence>
<protein>
    <submittedName>
        <fullName evidence="2">Membrane protein</fullName>
    </submittedName>
</protein>
<dbReference type="AlphaFoldDB" id="A0A380JP75"/>
<feature type="transmembrane region" description="Helical" evidence="1">
    <location>
        <begin position="150"/>
        <end position="176"/>
    </location>
</feature>
<evidence type="ECO:0000313" key="2">
    <source>
        <dbReference type="EMBL" id="SUN45851.1"/>
    </source>
</evidence>
<dbReference type="InterPro" id="IPR012651">
    <property type="entry name" value="Thia_Transptr_ThiT"/>
</dbReference>
<evidence type="ECO:0000256" key="1">
    <source>
        <dbReference type="SAM" id="Phobius"/>
    </source>
</evidence>
<dbReference type="Gene3D" id="1.10.1760.20">
    <property type="match status" value="1"/>
</dbReference>
<proteinExistence type="predicted"/>
<feature type="transmembrane region" description="Helical" evidence="1">
    <location>
        <begin position="80"/>
        <end position="98"/>
    </location>
</feature>
<keyword evidence="1" id="KW-0472">Membrane</keyword>
<accession>A0A380JP75</accession>
<keyword evidence="1" id="KW-0812">Transmembrane</keyword>
<feature type="transmembrane region" description="Helical" evidence="1">
    <location>
        <begin position="110"/>
        <end position="130"/>
    </location>
</feature>
<dbReference type="GO" id="GO:0005886">
    <property type="term" value="C:plasma membrane"/>
    <property type="evidence" value="ECO:0007669"/>
    <property type="project" value="InterPro"/>
</dbReference>
<reference evidence="2 3" key="1">
    <citation type="submission" date="2018-06" db="EMBL/GenBank/DDBJ databases">
        <authorList>
            <consortium name="Pathogen Informatics"/>
            <person name="Doyle S."/>
        </authorList>
    </citation>
    <scope>NUCLEOTIDE SEQUENCE [LARGE SCALE GENOMIC DNA]</scope>
    <source>
        <strain evidence="2 3">NCTC12092</strain>
    </source>
</reference>
<dbReference type="EMBL" id="UHFF01000002">
    <property type="protein sequence ID" value="SUN45851.1"/>
    <property type="molecule type" value="Genomic_DNA"/>
</dbReference>